<dbReference type="InterPro" id="IPR032710">
    <property type="entry name" value="NTF2-like_dom_sf"/>
</dbReference>
<dbReference type="SUPFAM" id="SSF54427">
    <property type="entry name" value="NTF2-like"/>
    <property type="match status" value="1"/>
</dbReference>
<dbReference type="Proteomes" id="UP001231189">
    <property type="component" value="Unassembled WGS sequence"/>
</dbReference>
<dbReference type="InterPro" id="IPR009798">
    <property type="entry name" value="Wun1-like"/>
</dbReference>
<dbReference type="PANTHER" id="PTHR33703">
    <property type="entry name" value="OS07G0691300 PROTEIN"/>
    <property type="match status" value="1"/>
</dbReference>
<proteinExistence type="predicted"/>
<evidence type="ECO:0000313" key="1">
    <source>
        <dbReference type="EMBL" id="KAK1677747.1"/>
    </source>
</evidence>
<dbReference type="PANTHER" id="PTHR33703:SF16">
    <property type="entry name" value="OS05G0342100 PROTEIN"/>
    <property type="match status" value="1"/>
</dbReference>
<dbReference type="Gene3D" id="3.10.450.50">
    <property type="match status" value="1"/>
</dbReference>
<comment type="caution">
    <text evidence="1">The sequence shown here is derived from an EMBL/GenBank/DDBJ whole genome shotgun (WGS) entry which is preliminary data.</text>
</comment>
<dbReference type="Pfam" id="PF07107">
    <property type="entry name" value="WI12"/>
    <property type="match status" value="1"/>
</dbReference>
<evidence type="ECO:0000313" key="2">
    <source>
        <dbReference type="Proteomes" id="UP001231189"/>
    </source>
</evidence>
<reference evidence="1" key="1">
    <citation type="submission" date="2023-07" db="EMBL/GenBank/DDBJ databases">
        <title>A chromosome-level genome assembly of Lolium multiflorum.</title>
        <authorList>
            <person name="Chen Y."/>
            <person name="Copetti D."/>
            <person name="Kolliker R."/>
            <person name="Studer B."/>
        </authorList>
    </citation>
    <scope>NUCLEOTIDE SEQUENCE</scope>
    <source>
        <strain evidence="1">02402/16</strain>
        <tissue evidence="1">Leaf</tissue>
    </source>
</reference>
<organism evidence="1 2">
    <name type="scientific">Lolium multiflorum</name>
    <name type="common">Italian ryegrass</name>
    <name type="synonym">Lolium perenne subsp. multiflorum</name>
    <dbReference type="NCBI Taxonomy" id="4521"/>
    <lineage>
        <taxon>Eukaryota</taxon>
        <taxon>Viridiplantae</taxon>
        <taxon>Streptophyta</taxon>
        <taxon>Embryophyta</taxon>
        <taxon>Tracheophyta</taxon>
        <taxon>Spermatophyta</taxon>
        <taxon>Magnoliopsida</taxon>
        <taxon>Liliopsida</taxon>
        <taxon>Poales</taxon>
        <taxon>Poaceae</taxon>
        <taxon>BOP clade</taxon>
        <taxon>Pooideae</taxon>
        <taxon>Poodae</taxon>
        <taxon>Poeae</taxon>
        <taxon>Poeae Chloroplast Group 2 (Poeae type)</taxon>
        <taxon>Loliodinae</taxon>
        <taxon>Loliinae</taxon>
        <taxon>Lolium</taxon>
    </lineage>
</organism>
<gene>
    <name evidence="1" type="ORF">QYE76_038595</name>
</gene>
<keyword evidence="2" id="KW-1185">Reference proteome</keyword>
<dbReference type="EMBL" id="JAUUTY010000002">
    <property type="protein sequence ID" value="KAK1677747.1"/>
    <property type="molecule type" value="Genomic_DNA"/>
</dbReference>
<accession>A0AAD8WR29</accession>
<protein>
    <submittedName>
        <fullName evidence="1">Uncharacterized protein</fullName>
    </submittedName>
</protein>
<dbReference type="AlphaFoldDB" id="A0AAD8WR29"/>
<name>A0AAD8WR29_LOLMU</name>
<sequence length="291" mass="32551">MLAANEEYADTYSPCGKSVEIGAQKFYLVKSDGDLLLVLLVSVALAGRPLVYRVDIQSRSLHPVSNIGSNAFFVNYIRVSPQYTSTCIYYTDLGYIREYSHDTKAWEEWPERVDRIGNYVYTEQDTDPTSIHPTIVTMGKQAPSKSNRDVVESLYASLARGDAAAVTVLLAADLDWWFHGPRRCQHMRRLLTGEATGSAAFRFAPARVAEVGGAGNDGWVVAEGWGGEHDYWVHAWCLRAGVFTSFREYFNTSVTVRELGRRAKEDVVWAVWESQSPRPRGRSMPGLVLAI</sequence>